<dbReference type="AlphaFoldDB" id="A0A8S1J6H5"/>
<comment type="caution">
    <text evidence="2">The sequence shown here is derived from an EMBL/GenBank/DDBJ whole genome shotgun (WGS) entry which is preliminary data.</text>
</comment>
<proteinExistence type="predicted"/>
<sequence length="134" mass="15622">MQGQLWMCRGQGGRPQTDYSSPNHRMAQIQMKHELVLLVSCFDRYWVDGAIQTPRQLALEVLSDFHLTYPAERLHFVHSESGQPFSLTNKGIQEVVSVVYRASRSARRKAKRRRLRREQRCGTLSKDLQRARPK</sequence>
<keyword evidence="3" id="KW-1185">Reference proteome</keyword>
<gene>
    <name evidence="2" type="ORF">OSTQU699_LOCUS8585</name>
</gene>
<protein>
    <submittedName>
        <fullName evidence="2">Uncharacterized protein</fullName>
    </submittedName>
</protein>
<accession>A0A8S1J6H5</accession>
<reference evidence="2" key="1">
    <citation type="submission" date="2020-12" db="EMBL/GenBank/DDBJ databases">
        <authorList>
            <person name="Iha C."/>
        </authorList>
    </citation>
    <scope>NUCLEOTIDE SEQUENCE</scope>
</reference>
<name>A0A8S1J6H5_9CHLO</name>
<feature type="region of interest" description="Disordered" evidence="1">
    <location>
        <begin position="1"/>
        <end position="22"/>
    </location>
</feature>
<evidence type="ECO:0000256" key="1">
    <source>
        <dbReference type="SAM" id="MobiDB-lite"/>
    </source>
</evidence>
<dbReference type="EMBL" id="CAJHUC010002126">
    <property type="protein sequence ID" value="CAD7703228.1"/>
    <property type="molecule type" value="Genomic_DNA"/>
</dbReference>
<organism evidence="2 3">
    <name type="scientific">Ostreobium quekettii</name>
    <dbReference type="NCBI Taxonomy" id="121088"/>
    <lineage>
        <taxon>Eukaryota</taxon>
        <taxon>Viridiplantae</taxon>
        <taxon>Chlorophyta</taxon>
        <taxon>core chlorophytes</taxon>
        <taxon>Ulvophyceae</taxon>
        <taxon>TCBD clade</taxon>
        <taxon>Bryopsidales</taxon>
        <taxon>Ostreobineae</taxon>
        <taxon>Ostreobiaceae</taxon>
        <taxon>Ostreobium</taxon>
    </lineage>
</organism>
<evidence type="ECO:0000313" key="3">
    <source>
        <dbReference type="Proteomes" id="UP000708148"/>
    </source>
</evidence>
<dbReference type="Proteomes" id="UP000708148">
    <property type="component" value="Unassembled WGS sequence"/>
</dbReference>
<evidence type="ECO:0000313" key="2">
    <source>
        <dbReference type="EMBL" id="CAD7703228.1"/>
    </source>
</evidence>